<dbReference type="STRING" id="1235802.C823_03788"/>
<dbReference type="OrthoDB" id="9816564at2"/>
<keyword evidence="2" id="KW-1185">Reference proteome</keyword>
<dbReference type="AlphaFoldDB" id="N2AEU8"/>
<sequence length="408" mass="48626">MSLSYFFWNFIAWIAEQSEKQEIRTLYFFTREGEFFKKLYDVWRRQSSFGKSMPQAKVAEVSRMSVYLPSMQKITIEELNRIWIRYPVQSMETLCRTLSVDINQIKGILKTYGIREQEYIRQPWKDSRIRSLFQDKAFVAWLEKQRDDSRTLLYAYLEQIGWSRSAKNKIGIVDIGWRGSIQDSLCRLYPERKIIGFYIGLQPFLVKQPANAVKYGYINGYKNKDAMLLTVRPLEMLCNSRYGSVQGYRLQSGRVVAIRKTDVCENKVYESYSCKMQKKIWADRYTCLRLMKHCGRRSDKNRAARSLYRFLAYPDRRSTAAYFTLRHNEEFGMGKYIDLRADFRPDLFGMAVFCKKGRKKLKEMLRQTAWPQGYLVRFWMYPLLIPYNCLLRSYLKKKQSRQEPSSLV</sequence>
<proteinExistence type="predicted"/>
<evidence type="ECO:0000313" key="2">
    <source>
        <dbReference type="Proteomes" id="UP000012589"/>
    </source>
</evidence>
<dbReference type="HOGENOM" id="CLU_673949_0_0_9"/>
<name>N2AEU8_9FIRM</name>
<accession>N2AEU8</accession>
<organism evidence="1 2">
    <name type="scientific">Eubacterium plexicaudatum ASF492</name>
    <dbReference type="NCBI Taxonomy" id="1235802"/>
    <lineage>
        <taxon>Bacteria</taxon>
        <taxon>Bacillati</taxon>
        <taxon>Bacillota</taxon>
        <taxon>Clostridia</taxon>
        <taxon>Eubacteriales</taxon>
        <taxon>Eubacteriaceae</taxon>
        <taxon>Eubacterium</taxon>
    </lineage>
</organism>
<comment type="caution">
    <text evidence="1">The sequence shown here is derived from an EMBL/GenBank/DDBJ whole genome shotgun (WGS) entry which is preliminary data.</text>
</comment>
<gene>
    <name evidence="1" type="ORF">C823_03788</name>
</gene>
<dbReference type="PATRIC" id="fig|1235802.3.peg.3996"/>
<evidence type="ECO:0000313" key="1">
    <source>
        <dbReference type="EMBL" id="EMZ22919.1"/>
    </source>
</evidence>
<dbReference type="EMBL" id="AQFT01000115">
    <property type="protein sequence ID" value="EMZ22919.1"/>
    <property type="molecule type" value="Genomic_DNA"/>
</dbReference>
<dbReference type="eggNOG" id="COG5610">
    <property type="taxonomic scope" value="Bacteria"/>
</dbReference>
<reference evidence="1 2" key="1">
    <citation type="journal article" date="2014" name="Genome Announc.">
        <title>Draft genome sequences of the altered schaedler flora, a defined bacterial community from gnotobiotic mice.</title>
        <authorList>
            <person name="Wannemuehler M.J."/>
            <person name="Overstreet A.M."/>
            <person name="Ward D.V."/>
            <person name="Phillips G.J."/>
        </authorList>
    </citation>
    <scope>NUCLEOTIDE SEQUENCE [LARGE SCALE GENOMIC DNA]</scope>
    <source>
        <strain evidence="1 2">ASF492</strain>
    </source>
</reference>
<protein>
    <submittedName>
        <fullName evidence="1">Uncharacterized protein</fullName>
    </submittedName>
</protein>
<dbReference type="Proteomes" id="UP000012589">
    <property type="component" value="Unassembled WGS sequence"/>
</dbReference>